<dbReference type="InterPro" id="IPR043138">
    <property type="entry name" value="GGT_lsub"/>
</dbReference>
<comment type="caution">
    <text evidence="1">The sequence shown here is derived from an EMBL/GenBank/DDBJ whole genome shotgun (WGS) entry which is preliminary data.</text>
</comment>
<protein>
    <submittedName>
        <fullName evidence="1">Gamma-glutamyltranspeptidase</fullName>
    </submittedName>
</protein>
<dbReference type="EMBL" id="BATA01000032">
    <property type="protein sequence ID" value="GAD52722.1"/>
    <property type="molecule type" value="Genomic_DNA"/>
</dbReference>
<dbReference type="PANTHER" id="PTHR43881:SF5">
    <property type="entry name" value="GAMMA-GLUTAMYLTRANSPEPTIDASE"/>
    <property type="match status" value="1"/>
</dbReference>
<dbReference type="AlphaFoldDB" id="U2YVC4"/>
<keyword evidence="2" id="KW-1185">Reference proteome</keyword>
<dbReference type="PANTHER" id="PTHR43881">
    <property type="entry name" value="GAMMA-GLUTAMYLTRANSPEPTIDASE (AFU_ORTHOLOGUE AFUA_4G13580)"/>
    <property type="match status" value="1"/>
</dbReference>
<dbReference type="InterPro" id="IPR000101">
    <property type="entry name" value="GGT_peptidase"/>
</dbReference>
<evidence type="ECO:0000313" key="1">
    <source>
        <dbReference type="EMBL" id="GAD52722.1"/>
    </source>
</evidence>
<dbReference type="Gene3D" id="3.60.20.40">
    <property type="match status" value="1"/>
</dbReference>
<reference evidence="1 2" key="1">
    <citation type="submission" date="2013-09" db="EMBL/GenBank/DDBJ databases">
        <title>Whole genome sequencing of Halarchaeum acidiphilum strain MH1-52-1.</title>
        <authorList>
            <person name="Shimane Y."/>
            <person name="Minegishi H."/>
            <person name="Nishi S."/>
            <person name="Echigo A."/>
            <person name="Shuto A."/>
            <person name="Konishi M."/>
            <person name="Ito T."/>
            <person name="Ohkuma M."/>
            <person name="Ohta Y."/>
            <person name="Nagano Y."/>
            <person name="Tsubouchi T."/>
            <person name="Mori K."/>
            <person name="Usui K."/>
            <person name="Kamekura M."/>
            <person name="Usami R."/>
            <person name="Takaki Y."/>
            <person name="Hatada Y."/>
        </authorList>
    </citation>
    <scope>NUCLEOTIDE SEQUENCE [LARGE SCALE GENOMIC DNA]</scope>
    <source>
        <strain evidence="1 2">JCM 16109</strain>
    </source>
</reference>
<dbReference type="Pfam" id="PF01019">
    <property type="entry name" value="G_glu_transpept"/>
    <property type="match status" value="1"/>
</dbReference>
<dbReference type="InterPro" id="IPR043137">
    <property type="entry name" value="GGT_ssub_C"/>
</dbReference>
<dbReference type="Proteomes" id="UP000016986">
    <property type="component" value="Unassembled WGS sequence"/>
</dbReference>
<organism evidence="1 2">
    <name type="scientific">Halarchaeum acidiphilum MH1-52-1</name>
    <dbReference type="NCBI Taxonomy" id="1261545"/>
    <lineage>
        <taxon>Archaea</taxon>
        <taxon>Methanobacteriati</taxon>
        <taxon>Methanobacteriota</taxon>
        <taxon>Stenosarchaea group</taxon>
        <taxon>Halobacteria</taxon>
        <taxon>Halobacteriales</taxon>
        <taxon>Halobacteriaceae</taxon>
    </lineage>
</organism>
<accession>U2YVC4</accession>
<sequence>MEPRGPTRATRGMVSTPHHLASAAGRRALRDGGSAVDAAITANAVLCVAYPHMAGLGGDGFWIVADTEADEVTGLNASGPAAAAATRDYYRSRGFDAIPERGPRAALTVPGAVDGWRRAHERHGKLAWERLFADAIAYATDGLPVADSLASWIRRDEEELGASSVADVYLPDGTPPNAGARLVQADLGRTFERLAADGPRSFYEGEIAAALTADDAVPLESADFEAYRAEWVDPLSRTYRGRTVYELPPNTQGFSAIQLFGLLEGYDVGDWTDASADYLHHVAEATKVAFADRDAWLSDPAFVDAPLDRFLDDAYLAGRRELIERERTLPTTVDPGIEYRADDGAVDPGGDTVYFCAADDDGLVVSGIQSVYFDFGSAYVPEGTGVFMQNRGALFSLDGRDANALEPGKRCFHTLVPALLHDAGRPTVAFGTMGGEGQPQTQAAFLTRLLDFGYDIQRAIDAPRWLFGRTWGESSRSLTVESRIPDRTVDALRARGHDVSIAKAYDGLMGHAQALRVDHAAGVIEGAADPRSDGSAEGY</sequence>
<evidence type="ECO:0000313" key="2">
    <source>
        <dbReference type="Proteomes" id="UP000016986"/>
    </source>
</evidence>
<dbReference type="PRINTS" id="PR01210">
    <property type="entry name" value="GGTRANSPTASE"/>
</dbReference>
<dbReference type="GO" id="GO:0036374">
    <property type="term" value="F:glutathione hydrolase activity"/>
    <property type="evidence" value="ECO:0007669"/>
    <property type="project" value="InterPro"/>
</dbReference>
<dbReference type="RefSeq" id="WP_021780218.1">
    <property type="nucleotide sequence ID" value="NZ_BATA01000032.1"/>
</dbReference>
<dbReference type="eggNOG" id="arCOG04053">
    <property type="taxonomic scope" value="Archaea"/>
</dbReference>
<proteinExistence type="predicted"/>
<dbReference type="InterPro" id="IPR052896">
    <property type="entry name" value="GGT-like_enzyme"/>
</dbReference>
<dbReference type="OrthoDB" id="183046at2157"/>
<dbReference type="NCBIfam" id="TIGR00066">
    <property type="entry name" value="g_glut_trans"/>
    <property type="match status" value="1"/>
</dbReference>
<dbReference type="SUPFAM" id="SSF56235">
    <property type="entry name" value="N-terminal nucleophile aminohydrolases (Ntn hydrolases)"/>
    <property type="match status" value="1"/>
</dbReference>
<name>U2YVC4_9EURY</name>
<dbReference type="InterPro" id="IPR029055">
    <property type="entry name" value="Ntn_hydrolases_N"/>
</dbReference>
<dbReference type="Gene3D" id="1.10.246.130">
    <property type="match status" value="1"/>
</dbReference>
<dbReference type="GO" id="GO:0006751">
    <property type="term" value="P:glutathione catabolic process"/>
    <property type="evidence" value="ECO:0007669"/>
    <property type="project" value="InterPro"/>
</dbReference>
<gene>
    <name evidence="1" type="ORF">MBEHAL_1482</name>
</gene>